<proteinExistence type="predicted"/>
<dbReference type="InterPro" id="IPR017443">
    <property type="entry name" value="RuBisCO_lsu_fd_N"/>
</dbReference>
<reference evidence="2 3" key="1">
    <citation type="submission" date="2018-06" db="EMBL/GenBank/DDBJ databases">
        <title>Streptomyces reniochalinae sp. nov. and Streptomyces diacarnus sp. nov. from marine sponges.</title>
        <authorList>
            <person name="Li L."/>
        </authorList>
    </citation>
    <scope>NUCLEOTIDE SEQUENCE [LARGE SCALE GENOMIC DNA]</scope>
    <source>
        <strain evidence="2 3">LHW51701</strain>
    </source>
</reference>
<sequence>MRDQRVVRCTYYLESEIDPEQAAAAMAGEQSSGTFVPVPGESPRIRERHAAQIVGVRELGVRSPSPPSRSRPEEVRAARVVVEYPMENIGTDLATLQTTIAGNLFELGELFACPA</sequence>
<evidence type="ECO:0000259" key="1">
    <source>
        <dbReference type="Pfam" id="PF02788"/>
    </source>
</evidence>
<organism evidence="2 3">
    <name type="scientific">Streptomyces diacarni</name>
    <dbReference type="NCBI Taxonomy" id="2800381"/>
    <lineage>
        <taxon>Bacteria</taxon>
        <taxon>Bacillati</taxon>
        <taxon>Actinomycetota</taxon>
        <taxon>Actinomycetes</taxon>
        <taxon>Kitasatosporales</taxon>
        <taxon>Streptomycetaceae</taxon>
        <taxon>Streptomyces</taxon>
    </lineage>
</organism>
<dbReference type="SUPFAM" id="SSF54966">
    <property type="entry name" value="RuBisCO, large subunit, small (N-terminal) domain"/>
    <property type="match status" value="1"/>
</dbReference>
<dbReference type="GO" id="GO:0016984">
    <property type="term" value="F:ribulose-bisphosphate carboxylase activity"/>
    <property type="evidence" value="ECO:0007669"/>
    <property type="project" value="InterPro"/>
</dbReference>
<keyword evidence="3" id="KW-1185">Reference proteome</keyword>
<protein>
    <recommendedName>
        <fullName evidence="1">Ribulose bisphosphate carboxylase large subunit ferrodoxin-like N-terminal domain-containing protein</fullName>
    </recommendedName>
</protein>
<dbReference type="Gene3D" id="3.30.70.150">
    <property type="entry name" value="RuBisCO large subunit, N-terminal domain"/>
    <property type="match status" value="1"/>
</dbReference>
<dbReference type="Pfam" id="PF02788">
    <property type="entry name" value="RuBisCO_large_N"/>
    <property type="match status" value="1"/>
</dbReference>
<dbReference type="AlphaFoldDB" id="A0A367EI02"/>
<feature type="domain" description="Ribulose bisphosphate carboxylase large subunit ferrodoxin-like N-terminal" evidence="1">
    <location>
        <begin position="7"/>
        <end position="108"/>
    </location>
</feature>
<dbReference type="EMBL" id="QOIN01000054">
    <property type="protein sequence ID" value="RCG17718.1"/>
    <property type="molecule type" value="Genomic_DNA"/>
</dbReference>
<accession>A0A367EI02</accession>
<evidence type="ECO:0000313" key="2">
    <source>
        <dbReference type="EMBL" id="RCG17718.1"/>
    </source>
</evidence>
<name>A0A367EI02_9ACTN</name>
<evidence type="ECO:0000313" key="3">
    <source>
        <dbReference type="Proteomes" id="UP000252914"/>
    </source>
</evidence>
<dbReference type="InterPro" id="IPR036422">
    <property type="entry name" value="RuBisCO_lsu_N_sf"/>
</dbReference>
<gene>
    <name evidence="2" type="ORF">DTL70_27010</name>
</gene>
<comment type="caution">
    <text evidence="2">The sequence shown here is derived from an EMBL/GenBank/DDBJ whole genome shotgun (WGS) entry which is preliminary data.</text>
</comment>
<dbReference type="Proteomes" id="UP000252914">
    <property type="component" value="Unassembled WGS sequence"/>
</dbReference>
<dbReference type="RefSeq" id="WP_114024631.1">
    <property type="nucleotide sequence ID" value="NZ_QOIN01000054.1"/>
</dbReference>
<dbReference type="GO" id="GO:0015977">
    <property type="term" value="P:carbon fixation"/>
    <property type="evidence" value="ECO:0007669"/>
    <property type="project" value="InterPro"/>
</dbReference>